<gene>
    <name evidence="2" type="ORF">Tci_881561</name>
</gene>
<accession>A0A699TGA1</accession>
<comment type="caution">
    <text evidence="2">The sequence shown here is derived from an EMBL/GenBank/DDBJ whole genome shotgun (WGS) entry which is preliminary data.</text>
</comment>
<organism evidence="2">
    <name type="scientific">Tanacetum cinerariifolium</name>
    <name type="common">Dalmatian daisy</name>
    <name type="synonym">Chrysanthemum cinerariifolium</name>
    <dbReference type="NCBI Taxonomy" id="118510"/>
    <lineage>
        <taxon>Eukaryota</taxon>
        <taxon>Viridiplantae</taxon>
        <taxon>Streptophyta</taxon>
        <taxon>Embryophyta</taxon>
        <taxon>Tracheophyta</taxon>
        <taxon>Spermatophyta</taxon>
        <taxon>Magnoliopsida</taxon>
        <taxon>eudicotyledons</taxon>
        <taxon>Gunneridae</taxon>
        <taxon>Pentapetalae</taxon>
        <taxon>asterids</taxon>
        <taxon>campanulids</taxon>
        <taxon>Asterales</taxon>
        <taxon>Asteraceae</taxon>
        <taxon>Asteroideae</taxon>
        <taxon>Anthemideae</taxon>
        <taxon>Anthemidinae</taxon>
        <taxon>Tanacetum</taxon>
    </lineage>
</organism>
<proteinExistence type="predicted"/>
<reference evidence="2" key="1">
    <citation type="journal article" date="2019" name="Sci. Rep.">
        <title>Draft genome of Tanacetum cinerariifolium, the natural source of mosquito coil.</title>
        <authorList>
            <person name="Yamashiro T."/>
            <person name="Shiraishi A."/>
            <person name="Satake H."/>
            <person name="Nakayama K."/>
        </authorList>
    </citation>
    <scope>NUCLEOTIDE SEQUENCE</scope>
</reference>
<sequence>SGEVDAPPPSPPPAGPSGASGSPGAFGSSQVPPPPPSTNQEGQSEGSAEPSSLKTAASVEYQDWTTTDIRLRPSISLTLADLQMNDGMDPDAQAHSSDDKDIGNAHIPKVNLRQDWWKPHEEERPAT</sequence>
<feature type="compositionally biased region" description="Basic and acidic residues" evidence="1">
    <location>
        <begin position="115"/>
        <end position="127"/>
    </location>
</feature>
<protein>
    <submittedName>
        <fullName evidence="2">Uncharacterized protein</fullName>
    </submittedName>
</protein>
<feature type="region of interest" description="Disordered" evidence="1">
    <location>
        <begin position="1"/>
        <end position="67"/>
    </location>
</feature>
<feature type="non-terminal residue" evidence="2">
    <location>
        <position position="1"/>
    </location>
</feature>
<feature type="compositionally biased region" description="Low complexity" evidence="1">
    <location>
        <begin position="16"/>
        <end position="25"/>
    </location>
</feature>
<feature type="compositionally biased region" description="Polar residues" evidence="1">
    <location>
        <begin position="38"/>
        <end position="55"/>
    </location>
</feature>
<evidence type="ECO:0000256" key="1">
    <source>
        <dbReference type="SAM" id="MobiDB-lite"/>
    </source>
</evidence>
<name>A0A699TGA1_TANCI</name>
<feature type="region of interest" description="Disordered" evidence="1">
    <location>
        <begin position="85"/>
        <end position="127"/>
    </location>
</feature>
<dbReference type="AlphaFoldDB" id="A0A699TGA1"/>
<evidence type="ECO:0000313" key="2">
    <source>
        <dbReference type="EMBL" id="GFD09592.1"/>
    </source>
</evidence>
<feature type="non-terminal residue" evidence="2">
    <location>
        <position position="127"/>
    </location>
</feature>
<dbReference type="EMBL" id="BKCJ011246582">
    <property type="protein sequence ID" value="GFD09592.1"/>
    <property type="molecule type" value="Genomic_DNA"/>
</dbReference>
<feature type="compositionally biased region" description="Pro residues" evidence="1">
    <location>
        <begin position="1"/>
        <end position="15"/>
    </location>
</feature>